<protein>
    <submittedName>
        <fullName evidence="2">Uncharacterized protein</fullName>
    </submittedName>
</protein>
<reference evidence="2" key="1">
    <citation type="submission" date="2018-09" db="EMBL/GenBank/DDBJ databases">
        <authorList>
            <person name="Ashton P.M."/>
            <person name="Dallman T."/>
            <person name="Nair S."/>
            <person name="De Pinna E."/>
            <person name="Peters T."/>
            <person name="Grant K."/>
        </authorList>
    </citation>
    <scope>NUCLEOTIDE SEQUENCE [LARGE SCALE GENOMIC DNA]</scope>
    <source>
        <strain evidence="2">412099</strain>
    </source>
</reference>
<dbReference type="PANTHER" id="PTHR38105">
    <property type="entry name" value="OUTER MEMBRANE PROTEIN-RELATED-RELATED"/>
    <property type="match status" value="1"/>
</dbReference>
<dbReference type="GO" id="GO:0015772">
    <property type="term" value="P:oligosaccharide transport"/>
    <property type="evidence" value="ECO:0007669"/>
    <property type="project" value="TreeGrafter"/>
</dbReference>
<accession>A0A3Z6QM21</accession>
<sequence length="42" mass="4934">YNFRTAYIIDQWSPFVEVGNVSVNSNSDERQTRFRVGIGYTF</sequence>
<organism evidence="2">
    <name type="scientific">Salmonella enterica subsp. enterica serovar Java</name>
    <dbReference type="NCBI Taxonomy" id="224729"/>
    <lineage>
        <taxon>Bacteria</taxon>
        <taxon>Pseudomonadati</taxon>
        <taxon>Pseudomonadota</taxon>
        <taxon>Gammaproteobacteria</taxon>
        <taxon>Enterobacterales</taxon>
        <taxon>Enterobacteriaceae</taxon>
        <taxon>Salmonella</taxon>
    </lineage>
</organism>
<evidence type="ECO:0000313" key="2">
    <source>
        <dbReference type="EMBL" id="EAC0788058.1"/>
    </source>
</evidence>
<dbReference type="InterPro" id="IPR009331">
    <property type="entry name" value="Oligogalacturonate-sp_porin"/>
</dbReference>
<dbReference type="GO" id="GO:0009279">
    <property type="term" value="C:cell outer membrane"/>
    <property type="evidence" value="ECO:0007669"/>
    <property type="project" value="TreeGrafter"/>
</dbReference>
<dbReference type="PANTHER" id="PTHR38105:SF5">
    <property type="entry name" value="OUTER MEMBRANE PROTEIN"/>
    <property type="match status" value="1"/>
</dbReference>
<dbReference type="Gene3D" id="2.40.160.40">
    <property type="entry name" value="monomeric porin ompg"/>
    <property type="match status" value="1"/>
</dbReference>
<dbReference type="AlphaFoldDB" id="A0A3Z6QM21"/>
<evidence type="ECO:0000256" key="1">
    <source>
        <dbReference type="ARBA" id="ARBA00022729"/>
    </source>
</evidence>
<dbReference type="Pfam" id="PF06178">
    <property type="entry name" value="KdgM"/>
    <property type="match status" value="1"/>
</dbReference>
<dbReference type="GO" id="GO:0015288">
    <property type="term" value="F:porin activity"/>
    <property type="evidence" value="ECO:0007669"/>
    <property type="project" value="TreeGrafter"/>
</dbReference>
<dbReference type="EMBL" id="AAAGSE010000021">
    <property type="protein sequence ID" value="EAC0788058.1"/>
    <property type="molecule type" value="Genomic_DNA"/>
</dbReference>
<name>A0A3Z6QM21_SALEB</name>
<gene>
    <name evidence="2" type="ORF">D6K54_15140</name>
</gene>
<dbReference type="Proteomes" id="UP000839631">
    <property type="component" value="Unassembled WGS sequence"/>
</dbReference>
<keyword evidence="1" id="KW-0732">Signal</keyword>
<proteinExistence type="predicted"/>
<dbReference type="InterPro" id="IPR053713">
    <property type="entry name" value="Bact_OM_Channel_sf"/>
</dbReference>
<feature type="non-terminal residue" evidence="2">
    <location>
        <position position="1"/>
    </location>
</feature>
<comment type="caution">
    <text evidence="2">The sequence shown here is derived from an EMBL/GenBank/DDBJ whole genome shotgun (WGS) entry which is preliminary data.</text>
</comment>